<dbReference type="Gene3D" id="3.20.20.80">
    <property type="entry name" value="Glycosidases"/>
    <property type="match status" value="1"/>
</dbReference>
<protein>
    <submittedName>
        <fullName evidence="2">Uncharacterized protein</fullName>
    </submittedName>
</protein>
<dbReference type="Proteomes" id="UP000701702">
    <property type="component" value="Unassembled WGS sequence"/>
</dbReference>
<keyword evidence="3" id="KW-1185">Reference proteome</keyword>
<proteinExistence type="predicted"/>
<accession>A0ABN7YPG0</accession>
<dbReference type="InterPro" id="IPR017853">
    <property type="entry name" value="GH"/>
</dbReference>
<dbReference type="SUPFAM" id="SSF49303">
    <property type="entry name" value="beta-Galactosidase/glucuronidase domain"/>
    <property type="match status" value="2"/>
</dbReference>
<sequence>MTVPATLGSRDARLPGGLRLSGDWSWLETLPGAADSPACLDERAAWLPAPVPGTVADALRVSGRWRDSAPVALHRHDYWYRLRFAVTGRRVLRLRGLAGTAQAWLNGRQISAPQAPSDACDAEVKLAGLNTLHLCFRASVPRLHGARATLCWRQAGAFPMSVVIGHAAAEETTLHAVGVLQPIEVLDVAGGDLLADAAMDLSTGLEDGEGVVRMRLHLHGEAPLRATLNVGNSRRAVQAPLTREDAFTLTAQVRLAHPDPWWPHTHGRPARYRIVAQAGAHALDCGQMGLRSVRHDRQGHMPYPRINDVPVFCRGARLAAEELAALAASPLATRRWMRLARGAGLNVLYLDRDGAPAADIRAACEAAGMLLWRDGMAPADAAWLPEIAGVPCARTLDALGLSHAVGDPRWKASVPHPVGTLWDAEDVRDRQLRTLYDVDPPHLRRTDPQRYLRLSRALAAELVSDFIAGCRRDGSSAELALAPSLHDVLLANGTGLVDVCGRPKSGWHAMRAACRPLQVLISSDGSNGGDSIRLDLMNETAAPREVRVRVCWIRNGAQVHAEAEHVLCLQARDALVLATRPQHGGAAAAADVVLATLSDARSSELLSQAAHLPDRRADALPQAGLHVEVQRHVEQWWLEISATHFARWVYIEDDVLQPSQDWFHLAPGGRIRIRLLNEGGHALHPAMRPAGKVRALNQDAPVHYGA</sequence>
<evidence type="ECO:0000313" key="3">
    <source>
        <dbReference type="Proteomes" id="UP000701702"/>
    </source>
</evidence>
<dbReference type="Gene3D" id="2.60.120.260">
    <property type="entry name" value="Galactose-binding domain-like"/>
    <property type="match status" value="1"/>
</dbReference>
<dbReference type="InterPro" id="IPR036156">
    <property type="entry name" value="Beta-gal/glucu_dom_sf"/>
</dbReference>
<dbReference type="EMBL" id="CAJZAF010000013">
    <property type="protein sequence ID" value="CAG9173737.1"/>
    <property type="molecule type" value="Genomic_DNA"/>
</dbReference>
<evidence type="ECO:0000313" key="2">
    <source>
        <dbReference type="EMBL" id="CAG9173737.1"/>
    </source>
</evidence>
<comment type="caution">
    <text evidence="2">The sequence shown here is derived from an EMBL/GenBank/DDBJ whole genome shotgun (WGS) entry which is preliminary data.</text>
</comment>
<dbReference type="PANTHER" id="PTHR43730:SF1">
    <property type="entry name" value="BETA-MANNOSIDASE"/>
    <property type="match status" value="1"/>
</dbReference>
<name>A0ABN7YPG0_9BURK</name>
<gene>
    <name evidence="2" type="ORF">LMG23994_02697</name>
</gene>
<dbReference type="RefSeq" id="WP_224002702.1">
    <property type="nucleotide sequence ID" value="NZ_CAJZAF010000013.1"/>
</dbReference>
<keyword evidence="1" id="KW-0378">Hydrolase</keyword>
<evidence type="ECO:0000256" key="1">
    <source>
        <dbReference type="ARBA" id="ARBA00023295"/>
    </source>
</evidence>
<dbReference type="PANTHER" id="PTHR43730">
    <property type="entry name" value="BETA-MANNOSIDASE"/>
    <property type="match status" value="1"/>
</dbReference>
<keyword evidence="1" id="KW-0326">Glycosidase</keyword>
<dbReference type="InterPro" id="IPR050887">
    <property type="entry name" value="Beta-mannosidase_GH2"/>
</dbReference>
<dbReference type="SUPFAM" id="SSF51445">
    <property type="entry name" value="(Trans)glycosidases"/>
    <property type="match status" value="1"/>
</dbReference>
<organism evidence="2 3">
    <name type="scientific">Cupriavidus pinatubonensis</name>
    <dbReference type="NCBI Taxonomy" id="248026"/>
    <lineage>
        <taxon>Bacteria</taxon>
        <taxon>Pseudomonadati</taxon>
        <taxon>Pseudomonadota</taxon>
        <taxon>Betaproteobacteria</taxon>
        <taxon>Burkholderiales</taxon>
        <taxon>Burkholderiaceae</taxon>
        <taxon>Cupriavidus</taxon>
    </lineage>
</organism>
<reference evidence="2 3" key="1">
    <citation type="submission" date="2021-08" db="EMBL/GenBank/DDBJ databases">
        <authorList>
            <person name="Peeters C."/>
        </authorList>
    </citation>
    <scope>NUCLEOTIDE SEQUENCE [LARGE SCALE GENOMIC DNA]</scope>
    <source>
        <strain evidence="2 3">LMG 23994</strain>
    </source>
</reference>
<dbReference type="InterPro" id="IPR008979">
    <property type="entry name" value="Galactose-bd-like_sf"/>
</dbReference>
<dbReference type="SUPFAM" id="SSF49785">
    <property type="entry name" value="Galactose-binding domain-like"/>
    <property type="match status" value="1"/>
</dbReference>